<comment type="subcellular location">
    <subcellularLocation>
        <location evidence="1">Cell membrane</location>
        <topology evidence="1">Multi-pass membrane protein</topology>
    </subcellularLocation>
</comment>
<organism evidence="7 8">
    <name type="scientific">Vallitalea pronyensis</name>
    <dbReference type="NCBI Taxonomy" id="1348613"/>
    <lineage>
        <taxon>Bacteria</taxon>
        <taxon>Bacillati</taxon>
        <taxon>Bacillota</taxon>
        <taxon>Clostridia</taxon>
        <taxon>Lachnospirales</taxon>
        <taxon>Vallitaleaceae</taxon>
        <taxon>Vallitalea</taxon>
    </lineage>
</organism>
<evidence type="ECO:0000313" key="7">
    <source>
        <dbReference type="EMBL" id="QUI22876.1"/>
    </source>
</evidence>
<feature type="transmembrane region" description="Helical" evidence="6">
    <location>
        <begin position="149"/>
        <end position="170"/>
    </location>
</feature>
<keyword evidence="8" id="KW-1185">Reference proteome</keyword>
<keyword evidence="5 6" id="KW-0472">Membrane</keyword>
<evidence type="ECO:0000256" key="4">
    <source>
        <dbReference type="ARBA" id="ARBA00022989"/>
    </source>
</evidence>
<protein>
    <submittedName>
        <fullName evidence="7">YitT family protein</fullName>
    </submittedName>
</protein>
<dbReference type="InterPro" id="IPR003740">
    <property type="entry name" value="YitT"/>
</dbReference>
<evidence type="ECO:0000256" key="2">
    <source>
        <dbReference type="ARBA" id="ARBA00022475"/>
    </source>
</evidence>
<feature type="transmembrane region" description="Helical" evidence="6">
    <location>
        <begin position="79"/>
        <end position="102"/>
    </location>
</feature>
<feature type="transmembrane region" description="Helical" evidence="6">
    <location>
        <begin position="51"/>
        <end position="72"/>
    </location>
</feature>
<dbReference type="EMBL" id="CP058649">
    <property type="protein sequence ID" value="QUI22876.1"/>
    <property type="molecule type" value="Genomic_DNA"/>
</dbReference>
<dbReference type="PANTHER" id="PTHR33545:SF5">
    <property type="entry name" value="UPF0750 MEMBRANE PROTEIN YITT"/>
    <property type="match status" value="1"/>
</dbReference>
<evidence type="ECO:0000256" key="5">
    <source>
        <dbReference type="ARBA" id="ARBA00023136"/>
    </source>
</evidence>
<proteinExistence type="predicted"/>
<sequence length="238" mass="26422">MGVNLNTDKVRSYFYAMVSCIFYTLAINLFIKPNHIVGGGVTGMALLIHTYFPWGIGLIAYLLNIPIMIMSFKMKNMGFTIKCLIVTTQLNFLIDAFAFLPAMTHRPLLGAIYGGIFLGISVGLNYRYDVSSGGTELLGQLLIIKLNHITIGKMLMIIDGSIVLIGSLILRNPQNILLALIMIVTSGKVSDMVIRLCAFIEGSHPSTIYKRKKSACNRMNKHVMHTKRKVKNEGMFGK</sequence>
<evidence type="ECO:0000313" key="8">
    <source>
        <dbReference type="Proteomes" id="UP000683246"/>
    </source>
</evidence>
<dbReference type="AlphaFoldDB" id="A0A8J8MK24"/>
<feature type="transmembrane region" description="Helical" evidence="6">
    <location>
        <begin position="12"/>
        <end position="31"/>
    </location>
</feature>
<reference evidence="7" key="1">
    <citation type="submission" date="2020-07" db="EMBL/GenBank/DDBJ databases">
        <title>Vallitalea pronyensis genome.</title>
        <authorList>
            <person name="Postec A."/>
        </authorList>
    </citation>
    <scope>NUCLEOTIDE SEQUENCE</scope>
    <source>
        <strain evidence="7">FatNI3</strain>
    </source>
</reference>
<dbReference type="GO" id="GO:0005886">
    <property type="term" value="C:plasma membrane"/>
    <property type="evidence" value="ECO:0007669"/>
    <property type="project" value="UniProtKB-SubCell"/>
</dbReference>
<keyword evidence="4 6" id="KW-1133">Transmembrane helix</keyword>
<dbReference type="PANTHER" id="PTHR33545">
    <property type="entry name" value="UPF0750 MEMBRANE PROTEIN YITT-RELATED"/>
    <property type="match status" value="1"/>
</dbReference>
<evidence type="ECO:0000256" key="3">
    <source>
        <dbReference type="ARBA" id="ARBA00022692"/>
    </source>
</evidence>
<gene>
    <name evidence="7" type="ORF">HZI73_11525</name>
</gene>
<dbReference type="RefSeq" id="WP_212698371.1">
    <property type="nucleotide sequence ID" value="NZ_CP058649.1"/>
</dbReference>
<keyword evidence="3 6" id="KW-0812">Transmembrane</keyword>
<dbReference type="KEGG" id="vpy:HZI73_11525"/>
<accession>A0A8J8MK24</accession>
<evidence type="ECO:0000256" key="6">
    <source>
        <dbReference type="SAM" id="Phobius"/>
    </source>
</evidence>
<evidence type="ECO:0000256" key="1">
    <source>
        <dbReference type="ARBA" id="ARBA00004651"/>
    </source>
</evidence>
<keyword evidence="2" id="KW-1003">Cell membrane</keyword>
<feature type="transmembrane region" description="Helical" evidence="6">
    <location>
        <begin position="108"/>
        <end position="128"/>
    </location>
</feature>
<dbReference type="Pfam" id="PF02588">
    <property type="entry name" value="YitT_membrane"/>
    <property type="match status" value="1"/>
</dbReference>
<name>A0A8J8MK24_9FIRM</name>
<dbReference type="InterPro" id="IPR051461">
    <property type="entry name" value="UPF0750_membrane"/>
</dbReference>
<dbReference type="Proteomes" id="UP000683246">
    <property type="component" value="Chromosome"/>
</dbReference>